<feature type="transmembrane region" description="Helical" evidence="1">
    <location>
        <begin position="89"/>
        <end position="109"/>
    </location>
</feature>
<feature type="transmembrane region" description="Helical" evidence="1">
    <location>
        <begin position="148"/>
        <end position="168"/>
    </location>
</feature>
<keyword evidence="1" id="KW-1133">Transmembrane helix</keyword>
<feature type="transmembrane region" description="Helical" evidence="1">
    <location>
        <begin position="174"/>
        <end position="194"/>
    </location>
</feature>
<name>A0ABU1MM21_9SPHN</name>
<evidence type="ECO:0000256" key="1">
    <source>
        <dbReference type="SAM" id="Phobius"/>
    </source>
</evidence>
<proteinExistence type="predicted"/>
<organism evidence="2 3">
    <name type="scientific">Novosphingobium capsulatum</name>
    <dbReference type="NCBI Taxonomy" id="13688"/>
    <lineage>
        <taxon>Bacteria</taxon>
        <taxon>Pseudomonadati</taxon>
        <taxon>Pseudomonadota</taxon>
        <taxon>Alphaproteobacteria</taxon>
        <taxon>Sphingomonadales</taxon>
        <taxon>Sphingomonadaceae</taxon>
        <taxon>Novosphingobium</taxon>
    </lineage>
</organism>
<protein>
    <submittedName>
        <fullName evidence="2">MFS family permease</fullName>
    </submittedName>
</protein>
<accession>A0ABU1MM21</accession>
<evidence type="ECO:0000313" key="3">
    <source>
        <dbReference type="Proteomes" id="UP001184150"/>
    </source>
</evidence>
<reference evidence="2 3" key="1">
    <citation type="submission" date="2023-07" db="EMBL/GenBank/DDBJ databases">
        <title>Sorghum-associated microbial communities from plants grown in Nebraska, USA.</title>
        <authorList>
            <person name="Schachtman D."/>
        </authorList>
    </citation>
    <scope>NUCLEOTIDE SEQUENCE [LARGE SCALE GENOMIC DNA]</scope>
    <source>
        <strain evidence="2 3">DS1027</strain>
    </source>
</reference>
<sequence>MAGSADAAPGTVAAGSGGPRPALSLAAIGAGTAAAHIGNNFTTFLVGGLIDAYGFTAGAMGLFAMLETLAYGAAMLGVARWGSRLAPRWLALGSTVLVVAAQALSGLGGVLPLLLAGRLATGFGFGVMNGAVNLAAGRTAHPARAISVGIACQTVLFALVNIALPQVAARHGLMAMFGALAGLSLLLGLGTLALPATALPKPAGARAQRPISPAGWRLLLAMGLFAGGSLSIWPFMERAAHAIGLPATTFGWFQSLATITSALGNAALAVAITRLPRRALLGGGLVACALSCALLTTAGIAWVFAVALVVFNASWFIAYPMLLGLAYDQEPDGRLAVMMTATWLLAQSVGALGAGLLADATGSFAGVGLVGFAGCALALGLAMPLARARPHCP</sequence>
<keyword evidence="3" id="KW-1185">Reference proteome</keyword>
<feature type="transmembrane region" description="Helical" evidence="1">
    <location>
        <begin position="279"/>
        <end position="296"/>
    </location>
</feature>
<evidence type="ECO:0000313" key="2">
    <source>
        <dbReference type="EMBL" id="MDR6511373.1"/>
    </source>
</evidence>
<keyword evidence="1" id="KW-0812">Transmembrane</keyword>
<dbReference type="EMBL" id="JAVDRD010000005">
    <property type="protein sequence ID" value="MDR6511373.1"/>
    <property type="molecule type" value="Genomic_DNA"/>
</dbReference>
<feature type="transmembrane region" description="Helical" evidence="1">
    <location>
        <begin position="215"/>
        <end position="236"/>
    </location>
</feature>
<dbReference type="Gene3D" id="1.20.1250.20">
    <property type="entry name" value="MFS general substrate transporter like domains"/>
    <property type="match status" value="2"/>
</dbReference>
<feature type="transmembrane region" description="Helical" evidence="1">
    <location>
        <begin position="302"/>
        <end position="323"/>
    </location>
</feature>
<dbReference type="Proteomes" id="UP001184150">
    <property type="component" value="Unassembled WGS sequence"/>
</dbReference>
<comment type="caution">
    <text evidence="2">The sequence shown here is derived from an EMBL/GenBank/DDBJ whole genome shotgun (WGS) entry which is preliminary data.</text>
</comment>
<keyword evidence="1" id="KW-0472">Membrane</keyword>
<dbReference type="RefSeq" id="WP_054130367.1">
    <property type="nucleotide sequence ID" value="NZ_JAVDRD010000005.1"/>
</dbReference>
<feature type="transmembrane region" description="Helical" evidence="1">
    <location>
        <begin position="52"/>
        <end position="77"/>
    </location>
</feature>
<gene>
    <name evidence="2" type="ORF">J2792_002245</name>
</gene>
<feature type="transmembrane region" description="Helical" evidence="1">
    <location>
        <begin position="335"/>
        <end position="358"/>
    </location>
</feature>
<dbReference type="SUPFAM" id="SSF103473">
    <property type="entry name" value="MFS general substrate transporter"/>
    <property type="match status" value="1"/>
</dbReference>
<feature type="transmembrane region" description="Helical" evidence="1">
    <location>
        <begin position="364"/>
        <end position="386"/>
    </location>
</feature>
<feature type="transmembrane region" description="Helical" evidence="1">
    <location>
        <begin position="115"/>
        <end position="136"/>
    </location>
</feature>
<feature type="transmembrane region" description="Helical" evidence="1">
    <location>
        <begin position="251"/>
        <end position="272"/>
    </location>
</feature>
<dbReference type="InterPro" id="IPR036259">
    <property type="entry name" value="MFS_trans_sf"/>
</dbReference>